<evidence type="ECO:0000313" key="2">
    <source>
        <dbReference type="Proteomes" id="UP000593766"/>
    </source>
</evidence>
<gene>
    <name evidence="1" type="ORF">IMZ38_02165</name>
</gene>
<protein>
    <submittedName>
        <fullName evidence="1">DUF5320 domain-containing protein</fullName>
    </submittedName>
</protein>
<reference evidence="1 2" key="1">
    <citation type="submission" date="2020-10" db="EMBL/GenBank/DDBJ databases">
        <title>Complete genome sequence of Thermosphaera aggregans strain 3507.</title>
        <authorList>
            <person name="Zayulina K.S."/>
            <person name="Elcheninov A.G."/>
            <person name="Toshchakov S.V."/>
            <person name="Kublanov I.V."/>
            <person name="Kochetkova T.V."/>
        </authorList>
    </citation>
    <scope>NUCLEOTIDE SEQUENCE [LARGE SCALE GENOMIC DNA]</scope>
    <source>
        <strain evidence="1 2">3507</strain>
    </source>
</reference>
<dbReference type="KEGG" id="tcs:IMZ38_02165"/>
<dbReference type="AlphaFoldDB" id="A0A7M1UT32"/>
<dbReference type="RefSeq" id="WP_193436554.1">
    <property type="nucleotide sequence ID" value="NZ_CP063144.1"/>
</dbReference>
<accession>A0A7M1UT32</accession>
<dbReference type="GeneID" id="59454185"/>
<proteinExistence type="predicted"/>
<dbReference type="EMBL" id="CP063144">
    <property type="protein sequence ID" value="QOR94757.1"/>
    <property type="molecule type" value="Genomic_DNA"/>
</dbReference>
<dbReference type="OrthoDB" id="46186at2157"/>
<organism evidence="1 2">
    <name type="scientific">Thermosphaera chiliense</name>
    <dbReference type="NCBI Taxonomy" id="3402707"/>
    <lineage>
        <taxon>Archaea</taxon>
        <taxon>Thermoproteota</taxon>
        <taxon>Thermoprotei</taxon>
        <taxon>Desulfurococcales</taxon>
        <taxon>Desulfurococcaceae</taxon>
        <taxon>Thermosphaera</taxon>
    </lineage>
</organism>
<sequence length="86" mass="10477">MDWRWIRSWKPHPGKGPWSNLPPWERPGWYFGRGWCRLWTTTPLPPVSNEDEAKYLEELRKYLTEVVLKEIDKRLEELRNREAGLK</sequence>
<name>A0A7M1UT32_9CREN</name>
<evidence type="ECO:0000313" key="1">
    <source>
        <dbReference type="EMBL" id="QOR94757.1"/>
    </source>
</evidence>
<keyword evidence="2" id="KW-1185">Reference proteome</keyword>
<dbReference type="Proteomes" id="UP000593766">
    <property type="component" value="Chromosome"/>
</dbReference>